<gene>
    <name evidence="6" type="primary">LOC106819753</name>
</gene>
<organism evidence="5 6">
    <name type="scientific">Priapulus caudatus</name>
    <name type="common">Priapulid worm</name>
    <dbReference type="NCBI Taxonomy" id="37621"/>
    <lineage>
        <taxon>Eukaryota</taxon>
        <taxon>Metazoa</taxon>
        <taxon>Ecdysozoa</taxon>
        <taxon>Scalidophora</taxon>
        <taxon>Priapulida</taxon>
        <taxon>Priapulimorpha</taxon>
        <taxon>Priapulimorphida</taxon>
        <taxon>Priapulidae</taxon>
        <taxon>Priapulus</taxon>
    </lineage>
</organism>
<protein>
    <submittedName>
        <fullName evidence="6">Uncharacterized protein LOC106819753</fullName>
    </submittedName>
</protein>
<keyword evidence="3" id="KW-0732">Signal</keyword>
<feature type="compositionally biased region" description="Low complexity" evidence="2">
    <location>
        <begin position="82"/>
        <end position="92"/>
    </location>
</feature>
<feature type="region of interest" description="Disordered" evidence="2">
    <location>
        <begin position="417"/>
        <end position="453"/>
    </location>
</feature>
<evidence type="ECO:0000256" key="3">
    <source>
        <dbReference type="SAM" id="SignalP"/>
    </source>
</evidence>
<keyword evidence="5" id="KW-1185">Reference proteome</keyword>
<dbReference type="PANTHER" id="PTHR45902:SF4">
    <property type="entry name" value="G-PROTEIN COUPLED RECEPTORS FAMILY 2 PROFILE 2 DOMAIN-CONTAINING PROTEIN"/>
    <property type="match status" value="1"/>
</dbReference>
<sequence length="508" mass="53723">MATARALLLLLACLVTSSRANPTSENLVACSPRDACDPSRPPDVFTQRNCFCDDECVDYDDCCTDAPAVLADKDVAADTTDDPTVGADNNKGTDADATDDAAADTTADNKGTDADATDDAAADTTADNKGTDSTTNADDDDVTSVDENAARWSCGFVSTNGVGTYVKSLCPSAYRDVALRAACESGGDSSSDPAVSLPVTSARTNVTYRNVFCAVCHADAADVAYWVPRGACTYDPVSMRLHTLEQILLNSVHRVRHNRWYLNSNSAYSCRVDVPRPPGVASRRCKPNTGACPVGWPNDAVRRACASHAAYVYARRRPGVYRNAHCALCDGKSLKDFSCQLSYGVKADGRHAIYDSALHLALDMPIGKQPAPPGGEEARACSAAYPQSFYDPFAQACRRVYCDAMAPPGDDCMLREEAPPGAARGFPGTARGLAGPPSGLPGPPRGLPGSPSGLPWFSKTGSLVLHSGSLVLRKDAPAGAASPVASGPETLRCIWIRVRERRRRSSGR</sequence>
<evidence type="ECO:0000256" key="1">
    <source>
        <dbReference type="ARBA" id="ARBA00023157"/>
    </source>
</evidence>
<name>A0ABM1F5W0_PRICU</name>
<dbReference type="GeneID" id="106819753"/>
<feature type="signal peptide" evidence="3">
    <location>
        <begin position="1"/>
        <end position="20"/>
    </location>
</feature>
<dbReference type="PANTHER" id="PTHR45902">
    <property type="entry name" value="LATROPHILIN RECEPTOR-LIKE PROTEIN A"/>
    <property type="match status" value="1"/>
</dbReference>
<evidence type="ECO:0000259" key="4">
    <source>
        <dbReference type="PROSITE" id="PS50958"/>
    </source>
</evidence>
<keyword evidence="1" id="KW-1015">Disulfide bond</keyword>
<proteinExistence type="predicted"/>
<feature type="domain" description="SMB" evidence="4">
    <location>
        <begin position="26"/>
        <end position="74"/>
    </location>
</feature>
<reference evidence="6" key="1">
    <citation type="submission" date="2025-08" db="UniProtKB">
        <authorList>
            <consortium name="RefSeq"/>
        </authorList>
    </citation>
    <scope>IDENTIFICATION</scope>
</reference>
<evidence type="ECO:0000313" key="5">
    <source>
        <dbReference type="Proteomes" id="UP000695022"/>
    </source>
</evidence>
<feature type="chain" id="PRO_5046687085" evidence="3">
    <location>
        <begin position="21"/>
        <end position="508"/>
    </location>
</feature>
<dbReference type="RefSeq" id="XP_014679831.1">
    <property type="nucleotide sequence ID" value="XM_014824345.1"/>
</dbReference>
<feature type="compositionally biased region" description="Low complexity" evidence="2">
    <location>
        <begin position="122"/>
        <end position="132"/>
    </location>
</feature>
<dbReference type="InterPro" id="IPR001212">
    <property type="entry name" value="Somatomedin_B_dom"/>
</dbReference>
<accession>A0ABM1F5W0</accession>
<evidence type="ECO:0000256" key="2">
    <source>
        <dbReference type="SAM" id="MobiDB-lite"/>
    </source>
</evidence>
<evidence type="ECO:0000313" key="6">
    <source>
        <dbReference type="RefSeq" id="XP_014679831.1"/>
    </source>
</evidence>
<dbReference type="Proteomes" id="UP000695022">
    <property type="component" value="Unplaced"/>
</dbReference>
<feature type="region of interest" description="Disordered" evidence="2">
    <location>
        <begin position="74"/>
        <end position="142"/>
    </location>
</feature>
<dbReference type="PROSITE" id="PS50958">
    <property type="entry name" value="SMB_2"/>
    <property type="match status" value="1"/>
</dbReference>
<dbReference type="InterPro" id="IPR053231">
    <property type="entry name" value="GPCR_LN-TM7"/>
</dbReference>